<gene>
    <name evidence="2" type="ORF">C7451_10522</name>
</gene>
<evidence type="ECO:0000256" key="1">
    <source>
        <dbReference type="SAM" id="MobiDB-lite"/>
    </source>
</evidence>
<dbReference type="AlphaFoldDB" id="A0A2V3V5U3"/>
<feature type="region of interest" description="Disordered" evidence="1">
    <location>
        <begin position="100"/>
        <end position="119"/>
    </location>
</feature>
<name>A0A2V3V5U3_9SPHN</name>
<sequence>MTEPVDWMIRANARAKGKRPDFLGDPDKERMLSMLMAVIGEVSVLRERLDTVERLLDAKGTISRADIESYRPDREAGYERGAMIREYIVRVMRGPQQMMEAMKADDKPVEELSRELKDL</sequence>
<dbReference type="EMBL" id="QJJM01000005">
    <property type="protein sequence ID" value="PXW76251.1"/>
    <property type="molecule type" value="Genomic_DNA"/>
</dbReference>
<dbReference type="Proteomes" id="UP000248014">
    <property type="component" value="Unassembled WGS sequence"/>
</dbReference>
<keyword evidence="3" id="KW-1185">Reference proteome</keyword>
<dbReference type="RefSeq" id="WP_244181723.1">
    <property type="nucleotide sequence ID" value="NZ_QJJM01000005.1"/>
</dbReference>
<organism evidence="2 3">
    <name type="scientific">Blastomonas natatoria</name>
    <dbReference type="NCBI Taxonomy" id="34015"/>
    <lineage>
        <taxon>Bacteria</taxon>
        <taxon>Pseudomonadati</taxon>
        <taxon>Pseudomonadota</taxon>
        <taxon>Alphaproteobacteria</taxon>
        <taxon>Sphingomonadales</taxon>
        <taxon>Sphingomonadaceae</taxon>
        <taxon>Blastomonas</taxon>
    </lineage>
</organism>
<proteinExistence type="predicted"/>
<comment type="caution">
    <text evidence="2">The sequence shown here is derived from an EMBL/GenBank/DDBJ whole genome shotgun (WGS) entry which is preliminary data.</text>
</comment>
<evidence type="ECO:0000313" key="2">
    <source>
        <dbReference type="EMBL" id="PXW76251.1"/>
    </source>
</evidence>
<reference evidence="2 3" key="1">
    <citation type="submission" date="2018-05" db="EMBL/GenBank/DDBJ databases">
        <title>Genomic Encyclopedia of Type Strains, Phase IV (KMG-IV): sequencing the most valuable type-strain genomes for metagenomic binning, comparative biology and taxonomic classification.</title>
        <authorList>
            <person name="Goeker M."/>
        </authorList>
    </citation>
    <scope>NUCLEOTIDE SEQUENCE [LARGE SCALE GENOMIC DNA]</scope>
    <source>
        <strain evidence="2 3">DSM 3183</strain>
    </source>
</reference>
<evidence type="ECO:0000313" key="3">
    <source>
        <dbReference type="Proteomes" id="UP000248014"/>
    </source>
</evidence>
<protein>
    <submittedName>
        <fullName evidence="2">Uncharacterized protein</fullName>
    </submittedName>
</protein>
<feature type="compositionally biased region" description="Basic and acidic residues" evidence="1">
    <location>
        <begin position="102"/>
        <end position="119"/>
    </location>
</feature>
<accession>A0A2V3V5U3</accession>